<organism evidence="1 2">
    <name type="scientific">Neoroseomonas marina</name>
    <dbReference type="NCBI Taxonomy" id="1232220"/>
    <lineage>
        <taxon>Bacteria</taxon>
        <taxon>Pseudomonadati</taxon>
        <taxon>Pseudomonadota</taxon>
        <taxon>Alphaproteobacteria</taxon>
        <taxon>Acetobacterales</taxon>
        <taxon>Acetobacteraceae</taxon>
        <taxon>Neoroseomonas</taxon>
    </lineage>
</organism>
<protein>
    <submittedName>
        <fullName evidence="1">Uncharacterized protein</fullName>
    </submittedName>
</protein>
<accession>A0A848EEX1</accession>
<dbReference type="EMBL" id="JABBKX010000003">
    <property type="protein sequence ID" value="NMJ41990.1"/>
    <property type="molecule type" value="Genomic_DNA"/>
</dbReference>
<dbReference type="Proteomes" id="UP000548582">
    <property type="component" value="Unassembled WGS sequence"/>
</dbReference>
<evidence type="ECO:0000313" key="2">
    <source>
        <dbReference type="Proteomes" id="UP000548582"/>
    </source>
</evidence>
<keyword evidence="2" id="KW-1185">Reference proteome</keyword>
<comment type="caution">
    <text evidence="1">The sequence shown here is derived from an EMBL/GenBank/DDBJ whole genome shotgun (WGS) entry which is preliminary data.</text>
</comment>
<dbReference type="AlphaFoldDB" id="A0A848EEX1"/>
<name>A0A848EEX1_9PROT</name>
<reference evidence="1 2" key="1">
    <citation type="submission" date="2020-03" db="EMBL/GenBank/DDBJ databases">
        <authorList>
            <person name="Sun Q."/>
        </authorList>
    </citation>
    <scope>NUCLEOTIDE SEQUENCE [LARGE SCALE GENOMIC DNA]</scope>
    <source>
        <strain evidence="1 2">JC162</strain>
    </source>
</reference>
<evidence type="ECO:0000313" key="1">
    <source>
        <dbReference type="EMBL" id="NMJ41990.1"/>
    </source>
</evidence>
<gene>
    <name evidence="1" type="ORF">GWK16_12115</name>
</gene>
<sequence>MFLALLAVAALLAVLVARLPRGGGRAFAAGGAVLALAGAALTRLRGGGLPGHGPRRWHNPS</sequence>
<proteinExistence type="predicted"/>
<dbReference type="RefSeq" id="WP_170054215.1">
    <property type="nucleotide sequence ID" value="NZ_JABBKX010000003.1"/>
</dbReference>